<evidence type="ECO:0000313" key="4">
    <source>
        <dbReference type="Proteomes" id="UP000199700"/>
    </source>
</evidence>
<dbReference type="AlphaFoldDB" id="A0A1H1UZI9"/>
<evidence type="ECO:0000256" key="1">
    <source>
        <dbReference type="SAM" id="MobiDB-lite"/>
    </source>
</evidence>
<name>A0A1H1UZI9_BRESA</name>
<dbReference type="SUPFAM" id="SSF69304">
    <property type="entry name" value="Tricorn protease N-terminal domain"/>
    <property type="match status" value="1"/>
</dbReference>
<dbReference type="EMBL" id="LT629739">
    <property type="protein sequence ID" value="SDS77681.1"/>
    <property type="molecule type" value="Genomic_DNA"/>
</dbReference>
<protein>
    <recommendedName>
        <fullName evidence="5">Extracellular repeat, HAF family</fullName>
    </recommendedName>
</protein>
<sequence length="355" mass="36414">MQKATRRNVSAAWAGSLLAACVLSGGAVIAFDGAGSPANASERSLENARGGGSADGSCSVETLDVPEGTTDSWVAAGSPDGNKLVGYATVDGEERPMTWSNGKPREILVDLRNVSPAGVNDEGVVAGFGFEHDEPVRTSFLYRDGETIELAAPEGADATVTDINADGDAVGYGVGDNSALRWDFDSPDEVEKLPSPQENAVANAIDDGGTAAGHTGFPDEGTEAALWNQDGGHEALPALDGAKHSSVESIRGDFATGFSTDSMENSTQALWNLEEGTVSQLPDSLYEAYDVNETGVVAADTEDDHAAIVRDGEVVTLPHAGGDASQAYTIADDDTAAGSSQDAAGNSQAVVWSGC</sequence>
<feature type="signal peptide" evidence="2">
    <location>
        <begin position="1"/>
        <end position="30"/>
    </location>
</feature>
<accession>A0A1H1UZI9</accession>
<feature type="chain" id="PRO_5038816637" description="Extracellular repeat, HAF family" evidence="2">
    <location>
        <begin position="31"/>
        <end position="355"/>
    </location>
</feature>
<keyword evidence="4" id="KW-1185">Reference proteome</keyword>
<dbReference type="OrthoDB" id="4310309at2"/>
<evidence type="ECO:0000256" key="2">
    <source>
        <dbReference type="SAM" id="SignalP"/>
    </source>
</evidence>
<organism evidence="3 4">
    <name type="scientific">Brevibacterium sandarakinum</name>
    <dbReference type="NCBI Taxonomy" id="629680"/>
    <lineage>
        <taxon>Bacteria</taxon>
        <taxon>Bacillati</taxon>
        <taxon>Actinomycetota</taxon>
        <taxon>Actinomycetes</taxon>
        <taxon>Micrococcales</taxon>
        <taxon>Brevibacteriaceae</taxon>
        <taxon>Brevibacterium</taxon>
    </lineage>
</organism>
<dbReference type="Proteomes" id="UP000199700">
    <property type="component" value="Chromosome"/>
</dbReference>
<feature type="region of interest" description="Disordered" evidence="1">
    <location>
        <begin position="39"/>
        <end position="58"/>
    </location>
</feature>
<evidence type="ECO:0008006" key="5">
    <source>
        <dbReference type="Google" id="ProtNLM"/>
    </source>
</evidence>
<dbReference type="PROSITE" id="PS51257">
    <property type="entry name" value="PROKAR_LIPOPROTEIN"/>
    <property type="match status" value="1"/>
</dbReference>
<reference evidence="3" key="1">
    <citation type="submission" date="2016-10" db="EMBL/GenBank/DDBJ databases">
        <authorList>
            <person name="Varghese N."/>
            <person name="Submissions S."/>
        </authorList>
    </citation>
    <scope>NUCLEOTIDE SEQUENCE [LARGE SCALE GENOMIC DNA]</scope>
    <source>
        <strain evidence="3">DSM 22082</strain>
    </source>
</reference>
<dbReference type="RefSeq" id="WP_092106513.1">
    <property type="nucleotide sequence ID" value="NZ_LT629739.1"/>
</dbReference>
<keyword evidence="2" id="KW-0732">Signal</keyword>
<gene>
    <name evidence="3" type="ORF">SAMN04489751_2840</name>
</gene>
<proteinExistence type="predicted"/>
<evidence type="ECO:0000313" key="3">
    <source>
        <dbReference type="EMBL" id="SDS77681.1"/>
    </source>
</evidence>